<keyword evidence="1" id="KW-0175">Coiled coil</keyword>
<feature type="coiled-coil region" evidence="1">
    <location>
        <begin position="1022"/>
        <end position="1049"/>
    </location>
</feature>
<name>A0A078ACR0_STYLE</name>
<gene>
    <name evidence="3" type="primary">Contig12443.g13284</name>
    <name evidence="3" type="ORF">STYLEM_9034</name>
</gene>
<evidence type="ECO:0000256" key="2">
    <source>
        <dbReference type="SAM" id="MobiDB-lite"/>
    </source>
</evidence>
<feature type="compositionally biased region" description="Polar residues" evidence="2">
    <location>
        <begin position="53"/>
        <end position="78"/>
    </location>
</feature>
<feature type="compositionally biased region" description="Polar residues" evidence="2">
    <location>
        <begin position="93"/>
        <end position="105"/>
    </location>
</feature>
<organism evidence="3 4">
    <name type="scientific">Stylonychia lemnae</name>
    <name type="common">Ciliate</name>
    <dbReference type="NCBI Taxonomy" id="5949"/>
    <lineage>
        <taxon>Eukaryota</taxon>
        <taxon>Sar</taxon>
        <taxon>Alveolata</taxon>
        <taxon>Ciliophora</taxon>
        <taxon>Intramacronucleata</taxon>
        <taxon>Spirotrichea</taxon>
        <taxon>Stichotrichia</taxon>
        <taxon>Sporadotrichida</taxon>
        <taxon>Oxytrichidae</taxon>
        <taxon>Stylonychinae</taxon>
        <taxon>Stylonychia</taxon>
    </lineage>
</organism>
<reference evidence="3 4" key="1">
    <citation type="submission" date="2014-06" db="EMBL/GenBank/DDBJ databases">
        <authorList>
            <person name="Swart Estienne"/>
        </authorList>
    </citation>
    <scope>NUCLEOTIDE SEQUENCE [LARGE SCALE GENOMIC DNA]</scope>
    <source>
        <strain evidence="3 4">130c</strain>
    </source>
</reference>
<feature type="region of interest" description="Disordered" evidence="2">
    <location>
        <begin position="977"/>
        <end position="1017"/>
    </location>
</feature>
<feature type="compositionally biased region" description="Polar residues" evidence="2">
    <location>
        <begin position="1006"/>
        <end position="1017"/>
    </location>
</feature>
<dbReference type="Proteomes" id="UP000039865">
    <property type="component" value="Unassembled WGS sequence"/>
</dbReference>
<proteinExistence type="predicted"/>
<dbReference type="AlphaFoldDB" id="A0A078ACR0"/>
<feature type="coiled-coil region" evidence="1">
    <location>
        <begin position="366"/>
        <end position="393"/>
    </location>
</feature>
<feature type="region of interest" description="Disordered" evidence="2">
    <location>
        <begin position="53"/>
        <end position="105"/>
    </location>
</feature>
<sequence length="1141" mass="134663">MDSILSQLQREVNKINLKKTQSRQDNINKKYFNSGQFDLRNNTLSQQYRQGIQEEVQSQSASYHSPESYRGQHQGNNRNAERPVSSSRRQDSGNRSLNSSITITPREYNSSKEQIKQVFMSKDELFKKVNTVFEKIISSKSDFLSRTQNTQQIIQQQWIIKEQEFEHLENLVKQSQLEMLKAIEEQQKYVITSDKLPKSQSQERRTWLSKNPSVAKKMTSQLKKIKEEEYRRNLDSFESSSDCNVEDDDEEIQRQSSKVSSIQSSIDRALAEKSLQIAVGNFEKILNFINYFADLVQQTKDINQIPLQYLSEQEQLLKDFTGLQQNIRVLEERYYSTTIAWEKELRDLINQNKLKSQKIIEIEVQYKELALQKNDYQFKYENFEKEMELINNQLYIQFGIDPIDYQTDYTGKFNVDLVRRVFQENDRLRQDYEKLIENIESSRADIQKVSLSQRSASREFPIIVNQQVSQVKDQYELQLQQLQQKYEQKYTEQFSELSKSRNKVIEMIDDKQKMDQELYQLKLEKKDLKNDLEVKTARVLDLEVQLQEYKYKSTHIVMQAESRAVAINEVQSRNELLNDSLENVKNELLNTKRVLSQMENDKFELEKESLRIKRDIKKLEIQNLSLQDEKEHLIQMLELKNHLLDSDSKNSTTYNGISQTDYFQAIQRLSMFVINRSSSNSQSKIDNLDENTKNIVRGIFNENVCKLLDQYEMKIESQQKMITDLYKELSEAYNTNINSLESTFQYLDLLQELNITFQKIPNNKLSHDLLLISEKLQRFGMQYPIDKNRLSKEAEQSNDKLRMVYLKLETFNDGLREQMMNMDKTSYGSNSPQRIKSQLMGEFQLKFENELEELKNQNENLKYKIDMTSTENEEMKHQLTNMKKKDNDIQKLKAQNEQLKELVSKLQKNQNGLDSEKDFSNFSELKQVIQRLDNELKREKSQNTFLKQQLNDQSLFDGLDGFMEDEVYFNKSNDARSYKNNSISRENKRANKHTSSDALSMIDDQSPINSPFTNNSKQMKRKLIKKEHLKKLELEIAQYQKKVEDSRQMIELQCIVIEDLLTQRGKLQQDIQVFISNHSPVPEPKQSMANTQINHLSNQEVNSTRSPRNKDSNLMQRKELMLKKGGESRIPKINANRKPPF</sequence>
<protein>
    <submittedName>
        <fullName evidence="3">Uncharacterized protein</fullName>
    </submittedName>
</protein>
<accession>A0A078ACR0</accession>
<feature type="coiled-coil region" evidence="1">
    <location>
        <begin position="418"/>
        <end position="636"/>
    </location>
</feature>
<keyword evidence="4" id="KW-1185">Reference proteome</keyword>
<evidence type="ECO:0000313" key="3">
    <source>
        <dbReference type="EMBL" id="CDW80040.1"/>
    </source>
</evidence>
<feature type="region of interest" description="Disordered" evidence="2">
    <location>
        <begin position="1096"/>
        <end position="1141"/>
    </location>
</feature>
<evidence type="ECO:0000256" key="1">
    <source>
        <dbReference type="SAM" id="Coils"/>
    </source>
</evidence>
<evidence type="ECO:0000313" key="4">
    <source>
        <dbReference type="Proteomes" id="UP000039865"/>
    </source>
</evidence>
<dbReference type="InParanoid" id="A0A078ACR0"/>
<feature type="compositionally biased region" description="Polar residues" evidence="2">
    <location>
        <begin position="1096"/>
        <end position="1106"/>
    </location>
</feature>
<dbReference type="EMBL" id="CCKQ01008579">
    <property type="protein sequence ID" value="CDW80040.1"/>
    <property type="molecule type" value="Genomic_DNA"/>
</dbReference>
<feature type="coiled-coil region" evidence="1">
    <location>
        <begin position="840"/>
        <end position="949"/>
    </location>
</feature>
<feature type="compositionally biased region" description="Basic and acidic residues" evidence="2">
    <location>
        <begin position="1108"/>
        <end position="1130"/>
    </location>
</feature>